<name>M7X8Z8_9BACT</name>
<evidence type="ECO:0000313" key="2">
    <source>
        <dbReference type="Proteomes" id="UP000010953"/>
    </source>
</evidence>
<dbReference type="EMBL" id="AMZY02000020">
    <property type="protein sequence ID" value="EMS31193.1"/>
    <property type="molecule type" value="Genomic_DNA"/>
</dbReference>
<reference evidence="1" key="1">
    <citation type="submission" date="2013-01" db="EMBL/GenBank/DDBJ databases">
        <title>Genome assembly of Mariniradius saccharolyticus AK6.</title>
        <authorList>
            <person name="Vaidya B."/>
            <person name="Khatri I."/>
            <person name="Tanuku N.R.S."/>
            <person name="Subramanian S."/>
            <person name="Pinnaka A."/>
        </authorList>
    </citation>
    <scope>NUCLEOTIDE SEQUENCE [LARGE SCALE GENOMIC DNA]</scope>
    <source>
        <strain evidence="1">AK6</strain>
    </source>
</reference>
<evidence type="ECO:0000313" key="1">
    <source>
        <dbReference type="EMBL" id="EMS31193.1"/>
    </source>
</evidence>
<proteinExistence type="predicted"/>
<comment type="caution">
    <text evidence="1">The sequence shown here is derived from an EMBL/GenBank/DDBJ whole genome shotgun (WGS) entry which is preliminary data.</text>
</comment>
<dbReference type="InParanoid" id="M7X8Z8"/>
<protein>
    <submittedName>
        <fullName evidence="1">Uncharacterized protein</fullName>
    </submittedName>
</protein>
<keyword evidence="2" id="KW-1185">Reference proteome</keyword>
<accession>M7X8Z8</accession>
<dbReference type="AlphaFoldDB" id="M7X8Z8"/>
<dbReference type="Proteomes" id="UP000010953">
    <property type="component" value="Unassembled WGS sequence"/>
</dbReference>
<organism evidence="1 2">
    <name type="scientific">Mariniradius saccharolyticus AK6</name>
    <dbReference type="NCBI Taxonomy" id="1239962"/>
    <lineage>
        <taxon>Bacteria</taxon>
        <taxon>Pseudomonadati</taxon>
        <taxon>Bacteroidota</taxon>
        <taxon>Cytophagia</taxon>
        <taxon>Cytophagales</taxon>
        <taxon>Cyclobacteriaceae</taxon>
        <taxon>Mariniradius</taxon>
    </lineage>
</organism>
<sequence>MDLKKLSQSNLIEEINTHFPGFLISKTIGQQDGPNFDLYLVTQKEQEVFSIAMKHDEDSVVDYLVIESNMIEDMYGVSVGSNIEHAIKNRPNLVFYTDLHFNVYASSEGSRIQYRLKGDLKLLNDSTLVAEDFSVAQWQVEKMEIEYLIWRE</sequence>
<gene>
    <name evidence="1" type="ORF">C943_02340</name>
</gene>